<keyword evidence="1" id="KW-0472">Membrane</keyword>
<keyword evidence="1" id="KW-0812">Transmembrane</keyword>
<keyword evidence="1" id="KW-1133">Transmembrane helix</keyword>
<accession>A0ABP9S8F4</accession>
<feature type="transmembrane region" description="Helical" evidence="1">
    <location>
        <begin position="112"/>
        <end position="136"/>
    </location>
</feature>
<feature type="transmembrane region" description="Helical" evidence="1">
    <location>
        <begin position="239"/>
        <end position="259"/>
    </location>
</feature>
<feature type="transmembrane region" description="Helical" evidence="1">
    <location>
        <begin position="204"/>
        <end position="227"/>
    </location>
</feature>
<feature type="transmembrane region" description="Helical" evidence="1">
    <location>
        <begin position="142"/>
        <end position="160"/>
    </location>
</feature>
<gene>
    <name evidence="2" type="ORF">GCM10023322_49590</name>
</gene>
<evidence type="ECO:0000313" key="3">
    <source>
        <dbReference type="Proteomes" id="UP001501570"/>
    </source>
</evidence>
<feature type="transmembrane region" description="Helical" evidence="1">
    <location>
        <begin position="172"/>
        <end position="198"/>
    </location>
</feature>
<dbReference type="SUPFAM" id="SSF53474">
    <property type="entry name" value="alpha/beta-Hydrolases"/>
    <property type="match status" value="1"/>
</dbReference>
<organism evidence="2 3">
    <name type="scientific">Rugosimonospora acidiphila</name>
    <dbReference type="NCBI Taxonomy" id="556531"/>
    <lineage>
        <taxon>Bacteria</taxon>
        <taxon>Bacillati</taxon>
        <taxon>Actinomycetota</taxon>
        <taxon>Actinomycetes</taxon>
        <taxon>Micromonosporales</taxon>
        <taxon>Micromonosporaceae</taxon>
        <taxon>Rugosimonospora</taxon>
    </lineage>
</organism>
<comment type="caution">
    <text evidence="2">The sequence shown here is derived from an EMBL/GenBank/DDBJ whole genome shotgun (WGS) entry which is preliminary data.</text>
</comment>
<name>A0ABP9S8F4_9ACTN</name>
<evidence type="ECO:0000313" key="2">
    <source>
        <dbReference type="EMBL" id="GAA5191672.1"/>
    </source>
</evidence>
<dbReference type="Proteomes" id="UP001501570">
    <property type="component" value="Unassembled WGS sequence"/>
</dbReference>
<reference evidence="3" key="1">
    <citation type="journal article" date="2019" name="Int. J. Syst. Evol. Microbiol.">
        <title>The Global Catalogue of Microorganisms (GCM) 10K type strain sequencing project: providing services to taxonomists for standard genome sequencing and annotation.</title>
        <authorList>
            <consortium name="The Broad Institute Genomics Platform"/>
            <consortium name="The Broad Institute Genome Sequencing Center for Infectious Disease"/>
            <person name="Wu L."/>
            <person name="Ma J."/>
        </authorList>
    </citation>
    <scope>NUCLEOTIDE SEQUENCE [LARGE SCALE GENOMIC DNA]</scope>
    <source>
        <strain evidence="3">JCM 18304</strain>
    </source>
</reference>
<dbReference type="EMBL" id="BAABJQ010000016">
    <property type="protein sequence ID" value="GAA5191672.1"/>
    <property type="molecule type" value="Genomic_DNA"/>
</dbReference>
<feature type="transmembrane region" description="Helical" evidence="1">
    <location>
        <begin position="74"/>
        <end position="91"/>
    </location>
</feature>
<sequence length="559" mass="59954">MDRVTGGWRERARSGPARLALLIILSAVPAGVEAGLVRAGGFTTTISLAPHVSAVWPYGTFHDLLWVLVYHRSWAGFVLESLAAIAFRGLLGAGQTALAWPPGVARPPLGRLVLRNLGFAALLGALLSPWAALGIVASEVSVSWYLAGELVPLLIMAPFLQRGGIVPGWWRGFPPAGAVALSFVNVVTLTAGSALLWWSPPSVTVPIAVLVGGVNGVLWRFAVRVAVAHRPVRWRRVPVTPGVIAVVVALTAGLGWVSVMDVHRQERTEPDPILRLEDLDAGHPVIFLAGYDSQYGGEPSGRALPIVRFSYRGSDGAGRPRPYLAIDTHRSLPAGARMLADQVDRVHRATGRPVALVALSEGAFIAQVYLRTMPHPAVDRVALLSPPVRAGRVYYPPRGADTGWGVATGWELRGLFGLLSLADGLPNSADEPFVRSLMDDAPLFRGNRILCPERGVRTVAFLSTGDAITVSPDLRPRVPVVEVAAVHGLLIDGPGDRRRLAEFINSGQVRQHREWDYAALQWAGAAWQAPALRVPWNPAWRGVAGRSDHSFPVNACPLG</sequence>
<keyword evidence="3" id="KW-1185">Reference proteome</keyword>
<protein>
    <recommendedName>
        <fullName evidence="4">Alpha/beta hydrolase</fullName>
    </recommendedName>
</protein>
<dbReference type="InterPro" id="IPR029058">
    <property type="entry name" value="AB_hydrolase_fold"/>
</dbReference>
<proteinExistence type="predicted"/>
<evidence type="ECO:0008006" key="4">
    <source>
        <dbReference type="Google" id="ProtNLM"/>
    </source>
</evidence>
<dbReference type="Gene3D" id="3.40.50.1820">
    <property type="entry name" value="alpha/beta hydrolase"/>
    <property type="match status" value="1"/>
</dbReference>
<evidence type="ECO:0000256" key="1">
    <source>
        <dbReference type="SAM" id="Phobius"/>
    </source>
</evidence>
<dbReference type="RefSeq" id="WP_345633321.1">
    <property type="nucleotide sequence ID" value="NZ_BAABJQ010000016.1"/>
</dbReference>